<accession>A0ABV6RIA1</accession>
<evidence type="ECO:0000313" key="2">
    <source>
        <dbReference type="EMBL" id="MFC0676717.1"/>
    </source>
</evidence>
<proteinExistence type="predicted"/>
<name>A0ABV6RIA1_9GAMM</name>
<protein>
    <recommendedName>
        <fullName evidence="4">Serine/threonine protein kinase</fullName>
    </recommendedName>
</protein>
<comment type="caution">
    <text evidence="2">The sequence shown here is derived from an EMBL/GenBank/DDBJ whole genome shotgun (WGS) entry which is preliminary data.</text>
</comment>
<keyword evidence="3" id="KW-1185">Reference proteome</keyword>
<reference evidence="2 3" key="1">
    <citation type="submission" date="2024-09" db="EMBL/GenBank/DDBJ databases">
        <authorList>
            <person name="Sun Q."/>
            <person name="Mori K."/>
        </authorList>
    </citation>
    <scope>NUCLEOTIDE SEQUENCE [LARGE SCALE GENOMIC DNA]</scope>
    <source>
        <strain evidence="2 3">KCTC 23076</strain>
    </source>
</reference>
<dbReference type="EMBL" id="JBHLTG010000001">
    <property type="protein sequence ID" value="MFC0676717.1"/>
    <property type="molecule type" value="Genomic_DNA"/>
</dbReference>
<keyword evidence="1" id="KW-0472">Membrane</keyword>
<gene>
    <name evidence="2" type="ORF">ACFFGH_02465</name>
</gene>
<feature type="transmembrane region" description="Helical" evidence="1">
    <location>
        <begin position="163"/>
        <end position="181"/>
    </location>
</feature>
<keyword evidence="1" id="KW-0812">Transmembrane</keyword>
<evidence type="ECO:0000313" key="3">
    <source>
        <dbReference type="Proteomes" id="UP001589896"/>
    </source>
</evidence>
<dbReference type="RefSeq" id="WP_386664503.1">
    <property type="nucleotide sequence ID" value="NZ_JBHLTG010000001.1"/>
</dbReference>
<dbReference type="Proteomes" id="UP001589896">
    <property type="component" value="Unassembled WGS sequence"/>
</dbReference>
<evidence type="ECO:0000256" key="1">
    <source>
        <dbReference type="SAM" id="Phobius"/>
    </source>
</evidence>
<keyword evidence="1" id="KW-1133">Transmembrane helix</keyword>
<feature type="transmembrane region" description="Helical" evidence="1">
    <location>
        <begin position="47"/>
        <end position="72"/>
    </location>
</feature>
<feature type="transmembrane region" description="Helical" evidence="1">
    <location>
        <begin position="78"/>
        <end position="104"/>
    </location>
</feature>
<sequence length="229" mass="25451">MNTSIDLDRLHAAWQVLDRRVERQNDLLLQQARRGAFESLRRRLRPLAWGQVSQMLIGIGLILMAVPVWTTYRDPTHLFVSALVLHAYGVATILLGGVTLGALSRLHYEAPVVALQQRMVRLQKLYVTGSTALGLAWWLLWIPFAAVAFAWVGVDFLARVAPALPWMIGGGIAGLAATWLFDRWARNRPELYARLRRGMAGRSLVAADSELRRLQALESGSATDASETA</sequence>
<organism evidence="2 3">
    <name type="scientific">Lysobacter korlensis</name>
    <dbReference type="NCBI Taxonomy" id="553636"/>
    <lineage>
        <taxon>Bacteria</taxon>
        <taxon>Pseudomonadati</taxon>
        <taxon>Pseudomonadota</taxon>
        <taxon>Gammaproteobacteria</taxon>
        <taxon>Lysobacterales</taxon>
        <taxon>Lysobacteraceae</taxon>
        <taxon>Lysobacter</taxon>
    </lineage>
</organism>
<feature type="transmembrane region" description="Helical" evidence="1">
    <location>
        <begin position="125"/>
        <end position="151"/>
    </location>
</feature>
<evidence type="ECO:0008006" key="4">
    <source>
        <dbReference type="Google" id="ProtNLM"/>
    </source>
</evidence>